<dbReference type="EMBL" id="JAXIVS010000002">
    <property type="protein sequence ID" value="MDY7225816.1"/>
    <property type="molecule type" value="Genomic_DNA"/>
</dbReference>
<evidence type="ECO:0000313" key="1">
    <source>
        <dbReference type="EMBL" id="MDY7225816.1"/>
    </source>
</evidence>
<dbReference type="Proteomes" id="UP001291309">
    <property type="component" value="Unassembled WGS sequence"/>
</dbReference>
<organism evidence="1 2">
    <name type="scientific">Hyalangium rubrum</name>
    <dbReference type="NCBI Taxonomy" id="3103134"/>
    <lineage>
        <taxon>Bacteria</taxon>
        <taxon>Pseudomonadati</taxon>
        <taxon>Myxococcota</taxon>
        <taxon>Myxococcia</taxon>
        <taxon>Myxococcales</taxon>
        <taxon>Cystobacterineae</taxon>
        <taxon>Archangiaceae</taxon>
        <taxon>Hyalangium</taxon>
    </lineage>
</organism>
<accession>A0ABU5GX97</accession>
<evidence type="ECO:0000313" key="2">
    <source>
        <dbReference type="Proteomes" id="UP001291309"/>
    </source>
</evidence>
<dbReference type="Gene3D" id="1.10.3810.10">
    <property type="entry name" value="Biosynthetic peptidoglycan transglycosylase-like"/>
    <property type="match status" value="1"/>
</dbReference>
<keyword evidence="2" id="KW-1185">Reference proteome</keyword>
<protein>
    <recommendedName>
        <fullName evidence="3">Glycosyl transferase family 51 domain-containing protein</fullName>
    </recommendedName>
</protein>
<sequence>MTLFLLGLVGVLLPVSYLYTASKLPPMDSEFDVEKQLKHSIEGERMSLVSGMYVKPDRPITFTKPDFTRLPKDLVALYITQLGCPTYFQTPREDGAKWAWRLFIGAFMGSQIPGDGGCERILSMRIARRLGVKDPYQLAVAAHKIHSFLQKDQLIAYDLAIQRFERGVVGVEDVTLKVFGKELEKLSLAELAELQIVLPPYNYYYDMRTCHNAPLIKSNRDLMLAEIANWELITVEKAKNAMAQPVSCTLRK</sequence>
<gene>
    <name evidence="1" type="ORF">SYV04_05460</name>
</gene>
<reference evidence="1 2" key="1">
    <citation type="submission" date="2023-12" db="EMBL/GenBank/DDBJ databases">
        <title>the genome sequence of Hyalangium sp. s54d21.</title>
        <authorList>
            <person name="Zhang X."/>
        </authorList>
    </citation>
    <scope>NUCLEOTIDE SEQUENCE [LARGE SCALE GENOMIC DNA]</scope>
    <source>
        <strain evidence="2">s54d21</strain>
    </source>
</reference>
<proteinExistence type="predicted"/>
<evidence type="ECO:0008006" key="3">
    <source>
        <dbReference type="Google" id="ProtNLM"/>
    </source>
</evidence>
<name>A0ABU5GX97_9BACT</name>
<dbReference type="SUPFAM" id="SSF53955">
    <property type="entry name" value="Lysozyme-like"/>
    <property type="match status" value="1"/>
</dbReference>
<comment type="caution">
    <text evidence="1">The sequence shown here is derived from an EMBL/GenBank/DDBJ whole genome shotgun (WGS) entry which is preliminary data.</text>
</comment>
<dbReference type="InterPro" id="IPR023346">
    <property type="entry name" value="Lysozyme-like_dom_sf"/>
</dbReference>
<dbReference type="InterPro" id="IPR036950">
    <property type="entry name" value="PBP_transglycosylase"/>
</dbReference>
<dbReference type="RefSeq" id="WP_321544544.1">
    <property type="nucleotide sequence ID" value="NZ_JAXIVS010000002.1"/>
</dbReference>